<organism evidence="2 3">
    <name type="scientific">Acinetobacter marinus</name>
    <dbReference type="NCBI Taxonomy" id="281375"/>
    <lineage>
        <taxon>Bacteria</taxon>
        <taxon>Pseudomonadati</taxon>
        <taxon>Pseudomonadota</taxon>
        <taxon>Gammaproteobacteria</taxon>
        <taxon>Moraxellales</taxon>
        <taxon>Moraxellaceae</taxon>
        <taxon>Acinetobacter</taxon>
    </lineage>
</organism>
<dbReference type="EMBL" id="FMYK01000002">
    <property type="protein sequence ID" value="SDB91692.1"/>
    <property type="molecule type" value="Genomic_DNA"/>
</dbReference>
<accession>A0A1G6HBN0</accession>
<protein>
    <recommendedName>
        <fullName evidence="4">Outer membrane protein</fullName>
    </recommendedName>
</protein>
<evidence type="ECO:0000313" key="2">
    <source>
        <dbReference type="EMBL" id="SDB91692.1"/>
    </source>
</evidence>
<keyword evidence="3" id="KW-1185">Reference proteome</keyword>
<name>A0A1G6HBN0_9GAMM</name>
<evidence type="ECO:0008006" key="4">
    <source>
        <dbReference type="Google" id="ProtNLM"/>
    </source>
</evidence>
<dbReference type="RefSeq" id="WP_092616265.1">
    <property type="nucleotide sequence ID" value="NZ_FMYK01000002.1"/>
</dbReference>
<dbReference type="NCBIfam" id="TIGR02001">
    <property type="entry name" value="gcw_chp"/>
    <property type="match status" value="1"/>
</dbReference>
<sequence>MNFKLSTLLATSLLTCASGVTLASESSVTLSGSAALTSDYRFRGITQNQNDAALQAGFNFAHTSGLYAGVWGSNVNFGTADPHLELDPYLGYSTELSSFASKPVLDVGVSYYNYPSASDLNWAEFYAKLTFGSLITADDSLLTSINYANDYLGDLAKGDQWYFNATYSIPFGAGFGGVAGLGYTTTSDYDFDGKGSDDYLDWKVGVNYAIPMFDGLTAELAAVGTDIDTDDMSDVAKRGVDAGAVFTLTKSF</sequence>
<gene>
    <name evidence="2" type="ORF">SAMN05421749_10266</name>
</gene>
<dbReference type="AlphaFoldDB" id="A0A1G6HBN0"/>
<feature type="chain" id="PRO_5017206529" description="Outer membrane protein" evidence="1">
    <location>
        <begin position="24"/>
        <end position="252"/>
    </location>
</feature>
<dbReference type="Pfam" id="PF09694">
    <property type="entry name" value="Gcw_chp"/>
    <property type="match status" value="1"/>
</dbReference>
<reference evidence="3" key="1">
    <citation type="submission" date="2016-09" db="EMBL/GenBank/DDBJ databases">
        <authorList>
            <person name="Varghese N."/>
            <person name="Submissions S."/>
        </authorList>
    </citation>
    <scope>NUCLEOTIDE SEQUENCE [LARGE SCALE GENOMIC DNA]</scope>
    <source>
        <strain evidence="3">ANC 3699</strain>
    </source>
</reference>
<evidence type="ECO:0000313" key="3">
    <source>
        <dbReference type="Proteomes" id="UP000242317"/>
    </source>
</evidence>
<feature type="signal peptide" evidence="1">
    <location>
        <begin position="1"/>
        <end position="23"/>
    </location>
</feature>
<keyword evidence="1" id="KW-0732">Signal</keyword>
<proteinExistence type="predicted"/>
<dbReference type="InterPro" id="IPR010239">
    <property type="entry name" value="CHP02001"/>
</dbReference>
<dbReference type="OrthoDB" id="9793561at2"/>
<evidence type="ECO:0000256" key="1">
    <source>
        <dbReference type="SAM" id="SignalP"/>
    </source>
</evidence>
<dbReference type="Proteomes" id="UP000242317">
    <property type="component" value="Unassembled WGS sequence"/>
</dbReference>